<dbReference type="PROSITE" id="PS50011">
    <property type="entry name" value="PROTEIN_KINASE_DOM"/>
    <property type="match status" value="1"/>
</dbReference>
<dbReference type="Pfam" id="PF00069">
    <property type="entry name" value="Pkinase"/>
    <property type="match status" value="1"/>
</dbReference>
<protein>
    <submittedName>
        <fullName evidence="8">Two-component sensor histidine kinase/response regulator hybrid protein</fullName>
    </submittedName>
</protein>
<dbReference type="Proteomes" id="UP000241769">
    <property type="component" value="Unassembled WGS sequence"/>
</dbReference>
<keyword evidence="8" id="KW-0418">Kinase</keyword>
<dbReference type="Pfam" id="PF00512">
    <property type="entry name" value="HisKA"/>
    <property type="match status" value="1"/>
</dbReference>
<dbReference type="InterPro" id="IPR011006">
    <property type="entry name" value="CheY-like_superfamily"/>
</dbReference>
<dbReference type="CDD" id="cd00082">
    <property type="entry name" value="HisKA"/>
    <property type="match status" value="1"/>
</dbReference>
<evidence type="ECO:0000313" key="8">
    <source>
        <dbReference type="EMBL" id="PRP88371.1"/>
    </source>
</evidence>
<dbReference type="SMART" id="SM00448">
    <property type="entry name" value="REC"/>
    <property type="match status" value="1"/>
</dbReference>
<dbReference type="PROSITE" id="PS00108">
    <property type="entry name" value="PROTEIN_KINASE_ST"/>
    <property type="match status" value="1"/>
</dbReference>
<dbReference type="InParanoid" id="A0A2P6NWP0"/>
<evidence type="ECO:0000256" key="4">
    <source>
        <dbReference type="SAM" id="Phobius"/>
    </source>
</evidence>
<dbReference type="InterPro" id="IPR033425">
    <property type="entry name" value="MASE3"/>
</dbReference>
<keyword evidence="9" id="KW-1185">Reference proteome</keyword>
<keyword evidence="4" id="KW-0472">Membrane</keyword>
<dbReference type="CDD" id="cd17546">
    <property type="entry name" value="REC_hyHK_CKI1_RcsC-like"/>
    <property type="match status" value="1"/>
</dbReference>
<feature type="transmembrane region" description="Helical" evidence="4">
    <location>
        <begin position="852"/>
        <end position="874"/>
    </location>
</feature>
<dbReference type="InterPro" id="IPR036097">
    <property type="entry name" value="HisK_dim/P_sf"/>
</dbReference>
<dbReference type="PANTHER" id="PTHR45339">
    <property type="entry name" value="HYBRID SIGNAL TRANSDUCTION HISTIDINE KINASE J"/>
    <property type="match status" value="1"/>
</dbReference>
<dbReference type="Gene3D" id="1.10.510.10">
    <property type="entry name" value="Transferase(Phosphotransferase) domain 1"/>
    <property type="match status" value="1"/>
</dbReference>
<name>A0A2P6NWP0_9EUKA</name>
<feature type="compositionally biased region" description="Low complexity" evidence="3">
    <location>
        <begin position="441"/>
        <end position="459"/>
    </location>
</feature>
<dbReference type="InterPro" id="IPR008271">
    <property type="entry name" value="Ser/Thr_kinase_AS"/>
</dbReference>
<feature type="domain" description="Response regulatory" evidence="7">
    <location>
        <begin position="1571"/>
        <end position="1695"/>
    </location>
</feature>
<evidence type="ECO:0000259" key="6">
    <source>
        <dbReference type="PROSITE" id="PS50109"/>
    </source>
</evidence>
<dbReference type="InterPro" id="IPR004358">
    <property type="entry name" value="Sig_transdc_His_kin-like_C"/>
</dbReference>
<feature type="modified residue" description="4-aspartylphosphate" evidence="2">
    <location>
        <position position="1624"/>
    </location>
</feature>
<dbReference type="InterPro" id="IPR005467">
    <property type="entry name" value="His_kinase_dom"/>
</dbReference>
<feature type="transmembrane region" description="Helical" evidence="4">
    <location>
        <begin position="754"/>
        <end position="775"/>
    </location>
</feature>
<feature type="compositionally biased region" description="Basic and acidic residues" evidence="3">
    <location>
        <begin position="192"/>
        <end position="213"/>
    </location>
</feature>
<proteinExistence type="predicted"/>
<keyword evidence="8" id="KW-0808">Transferase</keyword>
<gene>
    <name evidence="8" type="ORF">PROFUN_03285</name>
</gene>
<dbReference type="Gene3D" id="3.30.200.20">
    <property type="entry name" value="Phosphorylase Kinase, domain 1"/>
    <property type="match status" value="1"/>
</dbReference>
<evidence type="ECO:0000256" key="2">
    <source>
        <dbReference type="PROSITE-ProRule" id="PRU00169"/>
    </source>
</evidence>
<feature type="transmembrane region" description="Helical" evidence="4">
    <location>
        <begin position="894"/>
        <end position="912"/>
    </location>
</feature>
<feature type="region of interest" description="Disordered" evidence="3">
    <location>
        <begin position="191"/>
        <end position="243"/>
    </location>
</feature>
<dbReference type="SUPFAM" id="SSF47384">
    <property type="entry name" value="Homodimeric domain of signal transducing histidine kinase"/>
    <property type="match status" value="1"/>
</dbReference>
<dbReference type="Pfam" id="PF00072">
    <property type="entry name" value="Response_reg"/>
    <property type="match status" value="1"/>
</dbReference>
<dbReference type="EMBL" id="MDYQ01000011">
    <property type="protein sequence ID" value="PRP88371.1"/>
    <property type="molecule type" value="Genomic_DNA"/>
</dbReference>
<dbReference type="GO" id="GO:0000155">
    <property type="term" value="F:phosphorelay sensor kinase activity"/>
    <property type="evidence" value="ECO:0007669"/>
    <property type="project" value="InterPro"/>
</dbReference>
<evidence type="ECO:0000256" key="3">
    <source>
        <dbReference type="SAM" id="MobiDB-lite"/>
    </source>
</evidence>
<dbReference type="Gene3D" id="3.30.565.10">
    <property type="entry name" value="Histidine kinase-like ATPase, C-terminal domain"/>
    <property type="match status" value="1"/>
</dbReference>
<dbReference type="PANTHER" id="PTHR45339:SF5">
    <property type="entry name" value="HISTIDINE KINASE"/>
    <property type="match status" value="1"/>
</dbReference>
<evidence type="ECO:0000259" key="7">
    <source>
        <dbReference type="PROSITE" id="PS50110"/>
    </source>
</evidence>
<feature type="domain" description="Histidine kinase" evidence="6">
    <location>
        <begin position="1153"/>
        <end position="1375"/>
    </location>
</feature>
<dbReference type="InterPro" id="IPR003594">
    <property type="entry name" value="HATPase_dom"/>
</dbReference>
<dbReference type="OrthoDB" id="20520at2759"/>
<dbReference type="SUPFAM" id="SSF55874">
    <property type="entry name" value="ATPase domain of HSP90 chaperone/DNA topoisomerase II/histidine kinase"/>
    <property type="match status" value="1"/>
</dbReference>
<accession>A0A2P6NWP0</accession>
<dbReference type="GO" id="GO:0005524">
    <property type="term" value="F:ATP binding"/>
    <property type="evidence" value="ECO:0007669"/>
    <property type="project" value="InterPro"/>
</dbReference>
<feature type="domain" description="Protein kinase" evidence="5">
    <location>
        <begin position="267"/>
        <end position="560"/>
    </location>
</feature>
<dbReference type="Gene3D" id="1.10.287.130">
    <property type="match status" value="1"/>
</dbReference>
<dbReference type="SUPFAM" id="SSF52172">
    <property type="entry name" value="CheY-like"/>
    <property type="match status" value="1"/>
</dbReference>
<dbReference type="InterPro" id="IPR000719">
    <property type="entry name" value="Prot_kinase_dom"/>
</dbReference>
<dbReference type="InterPro" id="IPR003661">
    <property type="entry name" value="HisK_dim/P_dom"/>
</dbReference>
<keyword evidence="4" id="KW-0812">Transmembrane</keyword>
<dbReference type="SMART" id="SM00220">
    <property type="entry name" value="S_TKc"/>
    <property type="match status" value="1"/>
</dbReference>
<dbReference type="InterPro" id="IPR036890">
    <property type="entry name" value="HATPase_C_sf"/>
</dbReference>
<evidence type="ECO:0000256" key="1">
    <source>
        <dbReference type="ARBA" id="ARBA00022553"/>
    </source>
</evidence>
<dbReference type="InterPro" id="IPR011009">
    <property type="entry name" value="Kinase-like_dom_sf"/>
</dbReference>
<feature type="region of interest" description="Disordered" evidence="3">
    <location>
        <begin position="581"/>
        <end position="627"/>
    </location>
</feature>
<feature type="transmembrane region" description="Helical" evidence="4">
    <location>
        <begin position="782"/>
        <end position="801"/>
    </location>
</feature>
<dbReference type="PROSITE" id="PS50109">
    <property type="entry name" value="HIS_KIN"/>
    <property type="match status" value="1"/>
</dbReference>
<comment type="caution">
    <text evidence="8">The sequence shown here is derived from an EMBL/GenBank/DDBJ whole genome shotgun (WGS) entry which is preliminary data.</text>
</comment>
<dbReference type="InterPro" id="IPR001789">
    <property type="entry name" value="Sig_transdc_resp-reg_receiver"/>
</dbReference>
<reference evidence="8 9" key="1">
    <citation type="journal article" date="2018" name="Genome Biol. Evol.">
        <title>Multiple Roots of Fruiting Body Formation in Amoebozoa.</title>
        <authorList>
            <person name="Hillmann F."/>
            <person name="Forbes G."/>
            <person name="Novohradska S."/>
            <person name="Ferling I."/>
            <person name="Riege K."/>
            <person name="Groth M."/>
            <person name="Westermann M."/>
            <person name="Marz M."/>
            <person name="Spaller T."/>
            <person name="Winckler T."/>
            <person name="Schaap P."/>
            <person name="Glockner G."/>
        </authorList>
    </citation>
    <scope>NUCLEOTIDE SEQUENCE [LARGE SCALE GENOMIC DNA]</scope>
    <source>
        <strain evidence="8 9">Jena</strain>
    </source>
</reference>
<dbReference type="SUPFAM" id="SSF56112">
    <property type="entry name" value="Protein kinase-like (PK-like)"/>
    <property type="match status" value="1"/>
</dbReference>
<evidence type="ECO:0000313" key="9">
    <source>
        <dbReference type="Proteomes" id="UP000241769"/>
    </source>
</evidence>
<feature type="region of interest" description="Disordered" evidence="3">
    <location>
        <begin position="420"/>
        <end position="472"/>
    </location>
</feature>
<dbReference type="PRINTS" id="PR00344">
    <property type="entry name" value="BCTRLSENSOR"/>
</dbReference>
<dbReference type="Pfam" id="PF17159">
    <property type="entry name" value="MASE3"/>
    <property type="match status" value="1"/>
</dbReference>
<dbReference type="STRING" id="1890364.A0A2P6NWP0"/>
<feature type="transmembrane region" description="Helical" evidence="4">
    <location>
        <begin position="821"/>
        <end position="840"/>
    </location>
</feature>
<keyword evidence="1 2" id="KW-0597">Phosphoprotein</keyword>
<dbReference type="PROSITE" id="PS50110">
    <property type="entry name" value="RESPONSE_REGULATORY"/>
    <property type="match status" value="1"/>
</dbReference>
<sequence>MTMSSYTMELEADAFSDPNDELLAEITSTMTVVVVITSGSFDFSTTTVTCTPSSNGTTGCDVLQNLHIRCRLAFQQDALGGKPTEPNRGGVPIIRTTRFIYNSSLVCPSWAGSTLHPTLLRPETTPEGIMLRKGRSHILDPFQYQEAISQRRHAVAARISCGLPTSGKETKRPSVRRNLCRGVTVFLKTKGRQPDTIETRRAEQSLHHNRESFKMTIATHSSTSSESSGEDEPPSGDNIPKQRCTKRINCNQVSVKNLHACKKIRQYIIGEQIGEGSYGVVKEVLDTKTNKRHAMKIITDRKLRNIPGGVEGIQSEIDIMRHIDNRHCIKFIEFWRDEEAEKAYLVLEYVGGGSVRELLDRGAGKIPAKQARRIFRQLIKSLHYLHSKGLVHRDVKPENIMLTTEGSVKLSDFGVTCSIDDGETENEEREARRQQLAITNSDSLYRSSGSSSSEGSVSSRIHRHGSPAYQPPEVASRQCAFSGPAMDIWAAGMVLYEMVVGKYAFQTTGGMKKLMENISKADIEFPDDLEGSLSSLLRGVMDADPKRRYSIHQIQTHPWMMKPMKKEEDFVPLSLPKTAFPKEKGGSWTSGRAGKHERRQKADAAVQQHGEYDSVNKGWGQDSFIPPSKGERLLSTRIRECPSLGSLSSASHRLMRAGGSRSPPQAPRNTLCIPSPDVIFINEENSNTQVNELATKISHITPSEEESCFLPSRRFLLRCLMVLTSQKTVLICSTAVLLCSCVLTTLAIGISFFLYLANVISFVLCILSSVIFCLCKLQHSHGFFLSIGMGYALVGVDLLLARAANDGYMSGSRDINLYQQFVSSAKVMEMITVFAGIMLSQRTFRGKLFLSLYAIGMFTFNLFMILSITWWNFFPDLLLANQTSSPPRTAFKDALDWIFVASSVLAFLLFIWRRSCVTVELFVHFMMAMILRFIQLVLAASVIDYAGSVSMTGNFFRLLSYAFLFISIGLSSLFQPMSDLEDVIDSRSADLENENMLRSWLVEQMPAIVVLLNHDGQFVHINRFTRKALKLKRGMVPTESINFFQFFHFDGNKEEYINQFRNLSISSSFHSYINVRTKGNEFERDRVIEWTIKTFRPQDVADECEFMMESHSFAQLLCLGRDVTEISEKEKLLEEARADADRLTGMKDAFVSNVSHELRTPLNCIIGLSDLMIRDTEINETCYGMLRMLQTAAHSLLGLIGDLLDFAKLNQGQIQLTAASIDLHEFLECTGLSLSVLYIEKNLDYGYRIYKSCPSHIYCDEHRLRQLLNIILSNAIKFTTKGYITMIAMGDPDDEEKFNIIITDSGVGIPPFTLQEWSTGGETSTDRYDGGLRKPGTGIGLAIGRRLLSLMGGAISIESELGRGTQVRLTLPRTYVNPSSPPMTIVPHTPKIYESDLQSFRGRPHYVVLLLEDSIVTTMIHSTLREDYDLNVKLSSSPEECERLLSEIFNGGGEEISSHLIVDHSLYKGLSNKLPLMAKKSVHSFRLHVVFSEAEKMRQKALRKISRDYNGKDVQVTSLHSPVNISILLRILSKVQASPEMNASSTDLTASAPTSSGSFTQLMTSKPRELWVMVVDDNKTNLKVMQLMLDKIGNVRFVTAENGQEAVDLFLKHIAERFDCIFMDYQMPVKDGPTAARDIRDIEVERGLPRTHIAALTANASSVAERQTCTDSGMDDYMTKPVGFASLTTKLQSLR</sequence>
<dbReference type="Gene3D" id="3.40.50.2300">
    <property type="match status" value="1"/>
</dbReference>
<evidence type="ECO:0000259" key="5">
    <source>
        <dbReference type="PROSITE" id="PS50011"/>
    </source>
</evidence>
<dbReference type="SMART" id="SM00387">
    <property type="entry name" value="HATPase_c"/>
    <property type="match status" value="1"/>
</dbReference>
<dbReference type="Pfam" id="PF02518">
    <property type="entry name" value="HATPase_c"/>
    <property type="match status" value="1"/>
</dbReference>
<dbReference type="SMART" id="SM00388">
    <property type="entry name" value="HisKA"/>
    <property type="match status" value="1"/>
</dbReference>
<organism evidence="8 9">
    <name type="scientific">Planoprotostelium fungivorum</name>
    <dbReference type="NCBI Taxonomy" id="1890364"/>
    <lineage>
        <taxon>Eukaryota</taxon>
        <taxon>Amoebozoa</taxon>
        <taxon>Evosea</taxon>
        <taxon>Variosea</taxon>
        <taxon>Cavosteliida</taxon>
        <taxon>Cavosteliaceae</taxon>
        <taxon>Planoprotostelium</taxon>
    </lineage>
</organism>
<keyword evidence="4" id="KW-1133">Transmembrane helix</keyword>